<protein>
    <submittedName>
        <fullName evidence="2">M28 family peptidase</fullName>
    </submittedName>
</protein>
<proteinExistence type="predicted"/>
<accession>A0ABT8YAU9</accession>
<dbReference type="PANTHER" id="PTHR12147:SF26">
    <property type="entry name" value="PEPTIDASE M28 DOMAIN-CONTAINING PROTEIN"/>
    <property type="match status" value="1"/>
</dbReference>
<dbReference type="RefSeq" id="WP_303542267.1">
    <property type="nucleotide sequence ID" value="NZ_JAUOTP010000004.1"/>
</dbReference>
<keyword evidence="3" id="KW-1185">Reference proteome</keyword>
<organism evidence="2 3">
    <name type="scientific">Sphingomonas natans</name>
    <dbReference type="NCBI Taxonomy" id="3063330"/>
    <lineage>
        <taxon>Bacteria</taxon>
        <taxon>Pseudomonadati</taxon>
        <taxon>Pseudomonadota</taxon>
        <taxon>Alphaproteobacteria</taxon>
        <taxon>Sphingomonadales</taxon>
        <taxon>Sphingomonadaceae</taxon>
        <taxon>Sphingomonas</taxon>
    </lineage>
</organism>
<dbReference type="SUPFAM" id="SSF53187">
    <property type="entry name" value="Zn-dependent exopeptidases"/>
    <property type="match status" value="1"/>
</dbReference>
<evidence type="ECO:0000313" key="2">
    <source>
        <dbReference type="EMBL" id="MDO6414780.1"/>
    </source>
</evidence>
<reference evidence="2" key="1">
    <citation type="submission" date="2023-07" db="EMBL/GenBank/DDBJ databases">
        <authorList>
            <person name="Kim M."/>
        </authorList>
    </citation>
    <scope>NUCLEOTIDE SEQUENCE</scope>
    <source>
        <strain evidence="2">BIUV-7</strain>
    </source>
</reference>
<dbReference type="InterPro" id="IPR007484">
    <property type="entry name" value="Peptidase_M28"/>
</dbReference>
<dbReference type="Pfam" id="PF04389">
    <property type="entry name" value="Peptidase_M28"/>
    <property type="match status" value="1"/>
</dbReference>
<dbReference type="Gene3D" id="3.50.30.30">
    <property type="match status" value="1"/>
</dbReference>
<name>A0ABT8YAU9_9SPHN</name>
<evidence type="ECO:0000313" key="3">
    <source>
        <dbReference type="Proteomes" id="UP001169764"/>
    </source>
</evidence>
<dbReference type="PANTHER" id="PTHR12147">
    <property type="entry name" value="METALLOPEPTIDASE M28 FAMILY MEMBER"/>
    <property type="match status" value="1"/>
</dbReference>
<comment type="caution">
    <text evidence="2">The sequence shown here is derived from an EMBL/GenBank/DDBJ whole genome shotgun (WGS) entry which is preliminary data.</text>
</comment>
<dbReference type="InterPro" id="IPR045175">
    <property type="entry name" value="M28_fam"/>
</dbReference>
<evidence type="ECO:0000259" key="1">
    <source>
        <dbReference type="Pfam" id="PF04389"/>
    </source>
</evidence>
<feature type="domain" description="Peptidase M28" evidence="1">
    <location>
        <begin position="264"/>
        <end position="478"/>
    </location>
</feature>
<dbReference type="Proteomes" id="UP001169764">
    <property type="component" value="Unassembled WGS sequence"/>
</dbReference>
<gene>
    <name evidence="2" type="ORF">Q4F19_10355</name>
</gene>
<dbReference type="Gene3D" id="3.40.630.10">
    <property type="entry name" value="Zn peptidases"/>
    <property type="match status" value="1"/>
</dbReference>
<dbReference type="EMBL" id="JAUOTP010000004">
    <property type="protein sequence ID" value="MDO6414780.1"/>
    <property type="molecule type" value="Genomic_DNA"/>
</dbReference>
<sequence length="501" mass="53276">MLVSFLLAAAAAGHRPPRAAPAPDRDTAAWWQATQALSGDDMEGRDTGSPGYDRAAQLVAASFAKAGLKPAGDNGSFFQTLKLNDVTIEREGTSLAVGGRPLRFLQDLTLRASPGMPTQLDAGIAFRGYCGRDAMGAVQGKIVLCYGTRKKGLPAPAERAEAAKAGGAIGLLTIADPSFTVEPPRWPAAYARTVTLEGEKPPANDAMLIGSVNAEALGALIAGSGQDAAAIIAEGSAGRPLPSFDAGRLTAHIALSHRALRSDNVLAMLPGTDPALKHEVVVVSAHLDGYGFGEAVDGDVLYNGAFDDAAYVALLERLAERRAGKGYRRSLLFAAFTGEEKGLLGAVHFTAHPTVPIATIVADINLDQLRPIFPLDLLTVHALNESTLGDDVREVAAKSRIAVQIDPEPERGLLARADHWLFIEHHIPATGFVFGYRPGSPSEAIYRGWYETRYHRPQDDLSQPIDWAAAGKFNRFFYDLTAKVADAPTRPTWKPGSAYAN</sequence>